<dbReference type="InterPro" id="IPR014940">
    <property type="entry name" value="BAAT_C"/>
</dbReference>
<dbReference type="InterPro" id="IPR029058">
    <property type="entry name" value="AB_hydrolase_fold"/>
</dbReference>
<evidence type="ECO:0000259" key="5">
    <source>
        <dbReference type="Pfam" id="PF08840"/>
    </source>
</evidence>
<dbReference type="PIRSF" id="PIRSF016521">
    <property type="entry name" value="Acyl-CoA_hydro"/>
    <property type="match status" value="1"/>
</dbReference>
<evidence type="ECO:0000256" key="3">
    <source>
        <dbReference type="SAM" id="Phobius"/>
    </source>
</evidence>
<proteinExistence type="inferred from homology"/>
<sequence length="444" mass="49440">RRGRPLERSVGGVAVSLPARCFFDDPVQVTVTGLRSKQLVTMKARSTDDKGVMFSSSATYRADGSGEIHLDRDPSLSGSYVGVEPMGLLWSMKADTLHKRLHEKNPLIPYVVKFSVHEEEEGSMLAEVINERFLLPFYFEMAFSHVLIGFLLLYFVLCSSFSFLLISLSSSVPVFCLPNQFQCLDRRGPFPAVLDLSSSRSERRACLLANKGFVVLSITLYNDKPANLKEIHLDYLEEAVDFLKQHSKVGSEGIGVLSRSKGSDIALSLAAFVPGIKAVVWINGCNANVALPLSYKKRQILPPLLLNLTKLIPTQSGALNGKYVLDNPLAEENKDTLIPIERAKGHFLFVASEDDINWDSKAYMDDMVERLRRHGKENFESVSYPGAGHLLEPPYGPHCYSCSHITISKPVVWGGEARAHAAAEVHLWKKIQEFFRTHLSCDLL</sequence>
<organism evidence="6">
    <name type="scientific">Stegastes partitus</name>
    <name type="common">bicolor damselfish</name>
    <dbReference type="NCBI Taxonomy" id="144197"/>
    <lineage>
        <taxon>Eukaryota</taxon>
        <taxon>Metazoa</taxon>
        <taxon>Chordata</taxon>
        <taxon>Craniata</taxon>
        <taxon>Vertebrata</taxon>
        <taxon>Euteleostomi</taxon>
        <taxon>Actinopterygii</taxon>
        <taxon>Neopterygii</taxon>
        <taxon>Teleostei</taxon>
        <taxon>Neoteleostei</taxon>
        <taxon>Acanthomorphata</taxon>
        <taxon>Ovalentaria</taxon>
        <taxon>Pomacentridae</taxon>
        <taxon>Stegastes</taxon>
    </lineage>
</organism>
<dbReference type="FunFam" id="3.40.50.1820:FF:000024">
    <property type="entry name" value="acyl-coenzyme A thioesterase 4"/>
    <property type="match status" value="1"/>
</dbReference>
<dbReference type="Gene3D" id="2.60.40.2240">
    <property type="entry name" value="Acyl-CoA thioester hydrolase/BAAT N-terminal domain"/>
    <property type="match status" value="1"/>
</dbReference>
<dbReference type="GO" id="GO:0047617">
    <property type="term" value="F:fatty acyl-CoA hydrolase activity"/>
    <property type="evidence" value="ECO:0007669"/>
    <property type="project" value="TreeGrafter"/>
</dbReference>
<dbReference type="InterPro" id="IPR016662">
    <property type="entry name" value="Acyl-CoA_thioEstase_long-chain"/>
</dbReference>
<evidence type="ECO:0000256" key="2">
    <source>
        <dbReference type="PIRSR" id="PIRSR016521-1"/>
    </source>
</evidence>
<feature type="domain" description="BAAT/Acyl-CoA thioester hydrolase C-terminal" evidence="5">
    <location>
        <begin position="231"/>
        <end position="440"/>
    </location>
</feature>
<evidence type="ECO:0000259" key="4">
    <source>
        <dbReference type="Pfam" id="PF04775"/>
    </source>
</evidence>
<evidence type="ECO:0000313" key="6">
    <source>
        <dbReference type="Ensembl" id="ENSSPAP00000027599.1"/>
    </source>
</evidence>
<protein>
    <submittedName>
        <fullName evidence="6">Acyl-coenzyme A thioesterase 1-like</fullName>
    </submittedName>
</protein>
<dbReference type="AlphaFoldDB" id="A0A3B5BBV1"/>
<dbReference type="InterPro" id="IPR006862">
    <property type="entry name" value="Thio_Ohase/aa_AcTrfase"/>
</dbReference>
<dbReference type="Pfam" id="PF04775">
    <property type="entry name" value="Bile_Hydr_Trans"/>
    <property type="match status" value="1"/>
</dbReference>
<comment type="similarity">
    <text evidence="1">Belongs to the C/M/P thioester hydrolase family.</text>
</comment>
<keyword evidence="3" id="KW-0472">Membrane</keyword>
<dbReference type="PANTHER" id="PTHR10824">
    <property type="entry name" value="ACYL-COENZYME A THIOESTERASE-RELATED"/>
    <property type="match status" value="1"/>
</dbReference>
<feature type="active site" description="Charge relay system" evidence="2">
    <location>
        <position position="355"/>
    </location>
</feature>
<dbReference type="GO" id="GO:0006631">
    <property type="term" value="P:fatty acid metabolic process"/>
    <property type="evidence" value="ECO:0007669"/>
    <property type="project" value="TreeGrafter"/>
</dbReference>
<name>A0A3B5BBV1_9TELE</name>
<feature type="transmembrane region" description="Helical" evidence="3">
    <location>
        <begin position="142"/>
        <end position="166"/>
    </location>
</feature>
<keyword evidence="3" id="KW-1133">Transmembrane helix</keyword>
<dbReference type="GO" id="GO:0006637">
    <property type="term" value="P:acyl-CoA metabolic process"/>
    <property type="evidence" value="ECO:0007669"/>
    <property type="project" value="InterPro"/>
</dbReference>
<feature type="active site" description="Charge relay system" evidence="2">
    <location>
        <position position="260"/>
    </location>
</feature>
<feature type="active site" description="Charge relay system" evidence="2">
    <location>
        <position position="389"/>
    </location>
</feature>
<reference evidence="6" key="1">
    <citation type="submission" date="2023-09" db="UniProtKB">
        <authorList>
            <consortium name="Ensembl"/>
        </authorList>
    </citation>
    <scope>IDENTIFICATION</scope>
</reference>
<feature type="domain" description="Acyl-CoA thioester hydrolase/bile acid-CoA amino acid N-acetyltransferase" evidence="4">
    <location>
        <begin position="24"/>
        <end position="134"/>
    </location>
</feature>
<dbReference type="Ensembl" id="ENSSPAT00000028048.1">
    <property type="protein sequence ID" value="ENSSPAP00000027599.1"/>
    <property type="gene ID" value="ENSSPAG00000020774.1"/>
</dbReference>
<dbReference type="SUPFAM" id="SSF53474">
    <property type="entry name" value="alpha/beta-Hydrolases"/>
    <property type="match status" value="1"/>
</dbReference>
<evidence type="ECO:0000256" key="1">
    <source>
        <dbReference type="ARBA" id="ARBA00006538"/>
    </source>
</evidence>
<dbReference type="PANTHER" id="PTHR10824:SF17">
    <property type="entry name" value="ACYL-COENZYME A THIOESTERASE 6"/>
    <property type="match status" value="1"/>
</dbReference>
<dbReference type="Gene3D" id="3.40.50.1820">
    <property type="entry name" value="alpha/beta hydrolase"/>
    <property type="match status" value="1"/>
</dbReference>
<keyword evidence="3" id="KW-0812">Transmembrane</keyword>
<accession>A0A3B5BBV1</accession>
<dbReference type="Pfam" id="PF08840">
    <property type="entry name" value="BAAT_C"/>
    <property type="match status" value="1"/>
</dbReference>
<dbReference type="InterPro" id="IPR042490">
    <property type="entry name" value="Thio_Ohase/BAAT_N"/>
</dbReference>
<dbReference type="STRING" id="144197.ENSSPAP00000027599"/>
<dbReference type="GeneTree" id="ENSGT01010000222336"/>